<protein>
    <submittedName>
        <fullName evidence="1">HEAT repeat domain-containing protein</fullName>
    </submittedName>
</protein>
<dbReference type="Proteomes" id="UP000596739">
    <property type="component" value="Unassembled WGS sequence"/>
</dbReference>
<evidence type="ECO:0000313" key="1">
    <source>
        <dbReference type="EMBL" id="MBK1812768.1"/>
    </source>
</evidence>
<dbReference type="SUPFAM" id="SSF48371">
    <property type="entry name" value="ARM repeat"/>
    <property type="match status" value="2"/>
</dbReference>
<gene>
    <name evidence="1" type="ORF">JHL18_19280</name>
</gene>
<keyword evidence="2" id="KW-1185">Reference proteome</keyword>
<evidence type="ECO:0000313" key="2">
    <source>
        <dbReference type="Proteomes" id="UP000596739"/>
    </source>
</evidence>
<name>A0ABS1ETS4_9CLOT</name>
<proteinExistence type="predicted"/>
<reference evidence="2" key="1">
    <citation type="submission" date="2021-01" db="EMBL/GenBank/DDBJ databases">
        <title>Genome public.</title>
        <authorList>
            <person name="Liu C."/>
            <person name="Sun Q."/>
        </authorList>
    </citation>
    <scope>NUCLEOTIDE SEQUENCE [LARGE SCALE GENOMIC DNA]</scope>
    <source>
        <strain evidence="2">YIM B02505</strain>
    </source>
</reference>
<dbReference type="Gene3D" id="1.25.10.10">
    <property type="entry name" value="Leucine-rich Repeat Variant"/>
    <property type="match status" value="1"/>
</dbReference>
<dbReference type="InterPro" id="IPR011989">
    <property type="entry name" value="ARM-like"/>
</dbReference>
<sequence length="1121" mass="128668">MIFNKNDMNKANLLKELDILGYSARAKKIAILGRNNKGLDKYSKLLLSLLKDGEYEGKLALVGAAVTKDEKVVLAALKHPKASVRNKATGLLVKVASDYDIKDIISRLSYECRLKLLRSISKSNRQQLAEELITLVYNNWGAKEAAILLPACSEESVKKWLLDIGYIVVNWKKLAYNHPDAVAKHFKMTLQDTSPSLRGYVWWRFSSAIDVLANLKGELILECAIKLGPMDIIHPVLKKQLGILVCISPDTVYELLIRNESRGDLLSNGLPRGVLKRRTRLSKEQWIELAKLLRDNPVHIAEILNHNAPSEREEIFEAVYEKNECKNHVFTERLLGELPHVLREREAARMLKLREISENKGKVTRITAYLSIKNSRMFFENASKASNAEERAFALAQLVKGTGLSRSGVQETLTFLRRIKNDQDIVRNAVIGALSNCSPTIFSEENVKDLDFLVDSIIEARDTSYATQFVTQKLALSIMKYNAFNTKSEMFRFSIRTIIKLAKQNGQLNLPSLEENLPRGIEKKIFAEIYPLVVEENKKENYKFVIDLADSLGKRGEDIVELQNLLHEAINASCDDTVVQAVKHWLAPKKTRDERVKELLLLDKSFITINEVFSHLHIKRQEWLDPFIYGRVIKGRFLTGKTIYLVPACNGFNRWLPRQQKSFSLLLEKISFDSKRNLWERSESIRKMAKMPDSPMKDMLELLKNSDIYIIETALYALSLIEEPEIALTILLENLDGDRARIAMYSIPRCIRKVNPDLLTKILKELLSRDKLKITVRKEVIRLLGAYKNSDSIMILINEFKKVNLHKDVIIAIGHAARKLLDYEQAWNILGEIASSQESDIAKSLLNQQPNELPRKYRERYLKLVIKLVNHIDDEVGREAYNCIRYWTNGNEEIIASVALETILDLNDSVKWKSAMEVLIYVCHDGKVNRFVLDTYKTLAGVKLSDKWNANKQRDLPSRQRLMRLTDRLTSLNTLTRLKLTPLYKDIIDCIDFDETLRSISIKFYIASINWDNVEEAISYINSLVKCIENQPRLLSNAYDAVARKIEESKGYWKQEILLKIVDTIWLKGSHQDQFIALSLLEVVGKGLFWNSDCIERLRAYRNHSNVEIRSLALDIWVAIE</sequence>
<dbReference type="InterPro" id="IPR016024">
    <property type="entry name" value="ARM-type_fold"/>
</dbReference>
<accession>A0ABS1ETS4</accession>
<organism evidence="1 2">
    <name type="scientific">Clostridium yunnanense</name>
    <dbReference type="NCBI Taxonomy" id="2800325"/>
    <lineage>
        <taxon>Bacteria</taxon>
        <taxon>Bacillati</taxon>
        <taxon>Bacillota</taxon>
        <taxon>Clostridia</taxon>
        <taxon>Eubacteriales</taxon>
        <taxon>Clostridiaceae</taxon>
        <taxon>Clostridium</taxon>
    </lineage>
</organism>
<dbReference type="EMBL" id="JAENHN010000051">
    <property type="protein sequence ID" value="MBK1812768.1"/>
    <property type="molecule type" value="Genomic_DNA"/>
</dbReference>
<comment type="caution">
    <text evidence="1">The sequence shown here is derived from an EMBL/GenBank/DDBJ whole genome shotgun (WGS) entry which is preliminary data.</text>
</comment>